<dbReference type="InterPro" id="IPR036291">
    <property type="entry name" value="NAD(P)-bd_dom_sf"/>
</dbReference>
<dbReference type="PRINTS" id="PR00081">
    <property type="entry name" value="GDHRDH"/>
</dbReference>
<dbReference type="Proteomes" id="UP001500460">
    <property type="component" value="Unassembled WGS sequence"/>
</dbReference>
<evidence type="ECO:0000259" key="4">
    <source>
        <dbReference type="SMART" id="SM00822"/>
    </source>
</evidence>
<keyword evidence="2" id="KW-0560">Oxidoreductase</keyword>
<dbReference type="NCBIfam" id="NF004526">
    <property type="entry name" value="PRK05872.1"/>
    <property type="match status" value="1"/>
</dbReference>
<comment type="caution">
    <text evidence="5">The sequence shown here is derived from an EMBL/GenBank/DDBJ whole genome shotgun (WGS) entry which is preliminary data.</text>
</comment>
<dbReference type="PROSITE" id="PS00061">
    <property type="entry name" value="ADH_SHORT"/>
    <property type="match status" value="1"/>
</dbReference>
<dbReference type="Gene3D" id="3.40.50.720">
    <property type="entry name" value="NAD(P)-binding Rossmann-like Domain"/>
    <property type="match status" value="1"/>
</dbReference>
<evidence type="ECO:0000256" key="3">
    <source>
        <dbReference type="RuleBase" id="RU000363"/>
    </source>
</evidence>
<evidence type="ECO:0000313" key="6">
    <source>
        <dbReference type="Proteomes" id="UP001500460"/>
    </source>
</evidence>
<evidence type="ECO:0000256" key="1">
    <source>
        <dbReference type="ARBA" id="ARBA00006484"/>
    </source>
</evidence>
<dbReference type="SMART" id="SM00822">
    <property type="entry name" value="PKS_KR"/>
    <property type="match status" value="1"/>
</dbReference>
<dbReference type="EMBL" id="BAAATK010000008">
    <property type="protein sequence ID" value="GAA2429598.1"/>
    <property type="molecule type" value="Genomic_DNA"/>
</dbReference>
<evidence type="ECO:0000256" key="2">
    <source>
        <dbReference type="ARBA" id="ARBA00023002"/>
    </source>
</evidence>
<evidence type="ECO:0000313" key="5">
    <source>
        <dbReference type="EMBL" id="GAA2429598.1"/>
    </source>
</evidence>
<sequence length="290" mass="30081">MPRHPLAGRTVLVTGAAGGIGAACARALRARGANLALAGRTASSVAALARELGGEGTLSLGVDVTDRAALDDAVARTVDRFGRLDVVFANAGIAPARPATIATVDPAVFERVIEVNLLGAWRTVRAALPQIIAHRGHVLVNASVYAYVNGAVNSAYAASKAAVEQLARALRVELSPHGATAGVLYPGWVRTGMARPAFGGDDLATRMREACFPGSFAAAIPAEAVARRVVTGIERRTASITVPRRWQPVGILRGVVNPLCDRLLIRNPGFRPLLRALEDGLSGAAPADDA</sequence>
<protein>
    <submittedName>
        <fullName evidence="5">SDR family NAD(P)-dependent oxidoreductase</fullName>
    </submittedName>
</protein>
<organism evidence="5 6">
    <name type="scientific">Streptomyces glaucus</name>
    <dbReference type="NCBI Taxonomy" id="284029"/>
    <lineage>
        <taxon>Bacteria</taxon>
        <taxon>Bacillati</taxon>
        <taxon>Actinomycetota</taxon>
        <taxon>Actinomycetes</taxon>
        <taxon>Kitasatosporales</taxon>
        <taxon>Streptomycetaceae</taxon>
        <taxon>Streptomyces</taxon>
    </lineage>
</organism>
<dbReference type="InterPro" id="IPR002347">
    <property type="entry name" value="SDR_fam"/>
</dbReference>
<dbReference type="PANTHER" id="PTHR44196:SF1">
    <property type="entry name" value="DEHYDROGENASE_REDUCTASE SDR FAMILY MEMBER 7B"/>
    <property type="match status" value="1"/>
</dbReference>
<dbReference type="RefSeq" id="WP_344601264.1">
    <property type="nucleotide sequence ID" value="NZ_BAAATK010000008.1"/>
</dbReference>
<comment type="similarity">
    <text evidence="1 3">Belongs to the short-chain dehydrogenases/reductases (SDR) family.</text>
</comment>
<gene>
    <name evidence="5" type="ORF">GCM10010421_17190</name>
</gene>
<dbReference type="PROSITE" id="PS51257">
    <property type="entry name" value="PROKAR_LIPOPROTEIN"/>
    <property type="match status" value="1"/>
</dbReference>
<feature type="domain" description="Ketoreductase" evidence="4">
    <location>
        <begin position="9"/>
        <end position="210"/>
    </location>
</feature>
<dbReference type="PANTHER" id="PTHR44196">
    <property type="entry name" value="DEHYDROGENASE/REDUCTASE SDR FAMILY MEMBER 7B"/>
    <property type="match status" value="1"/>
</dbReference>
<dbReference type="PRINTS" id="PR00080">
    <property type="entry name" value="SDRFAMILY"/>
</dbReference>
<accession>A0ABP5WKN7</accession>
<dbReference type="Pfam" id="PF00106">
    <property type="entry name" value="adh_short"/>
    <property type="match status" value="1"/>
</dbReference>
<dbReference type="CDD" id="cd05233">
    <property type="entry name" value="SDR_c"/>
    <property type="match status" value="1"/>
</dbReference>
<dbReference type="InterPro" id="IPR057326">
    <property type="entry name" value="KR_dom"/>
</dbReference>
<dbReference type="InterPro" id="IPR020904">
    <property type="entry name" value="Sc_DH/Rdtase_CS"/>
</dbReference>
<dbReference type="SUPFAM" id="SSF51735">
    <property type="entry name" value="NAD(P)-binding Rossmann-fold domains"/>
    <property type="match status" value="1"/>
</dbReference>
<reference evidence="6" key="1">
    <citation type="journal article" date="2019" name="Int. J. Syst. Evol. Microbiol.">
        <title>The Global Catalogue of Microorganisms (GCM) 10K type strain sequencing project: providing services to taxonomists for standard genome sequencing and annotation.</title>
        <authorList>
            <consortium name="The Broad Institute Genomics Platform"/>
            <consortium name="The Broad Institute Genome Sequencing Center for Infectious Disease"/>
            <person name="Wu L."/>
            <person name="Ma J."/>
        </authorList>
    </citation>
    <scope>NUCLEOTIDE SEQUENCE [LARGE SCALE GENOMIC DNA]</scope>
    <source>
        <strain evidence="6">JCM 6922</strain>
    </source>
</reference>
<keyword evidence="6" id="KW-1185">Reference proteome</keyword>
<proteinExistence type="inferred from homology"/>
<name>A0ABP5WKN7_9ACTN</name>